<keyword evidence="4" id="KW-1185">Reference proteome</keyword>
<evidence type="ECO:0000256" key="2">
    <source>
        <dbReference type="SAM" id="Phobius"/>
    </source>
</evidence>
<name>A0AAN9BAI6_9CAEN</name>
<reference evidence="3 4" key="1">
    <citation type="submission" date="2024-02" db="EMBL/GenBank/DDBJ databases">
        <title>Chromosome-scale genome assembly of the rough periwinkle Littorina saxatilis.</title>
        <authorList>
            <person name="De Jode A."/>
            <person name="Faria R."/>
            <person name="Formenti G."/>
            <person name="Sims Y."/>
            <person name="Smith T.P."/>
            <person name="Tracey A."/>
            <person name="Wood J.M.D."/>
            <person name="Zagrodzka Z.B."/>
            <person name="Johannesson K."/>
            <person name="Butlin R.K."/>
            <person name="Leder E.H."/>
        </authorList>
    </citation>
    <scope>NUCLEOTIDE SEQUENCE [LARGE SCALE GENOMIC DNA]</scope>
    <source>
        <strain evidence="3">Snail1</strain>
        <tissue evidence="3">Muscle</tissue>
    </source>
</reference>
<feature type="compositionally biased region" description="Polar residues" evidence="1">
    <location>
        <begin position="228"/>
        <end position="243"/>
    </location>
</feature>
<dbReference type="EMBL" id="JBAMIC010000010">
    <property type="protein sequence ID" value="KAK7102416.1"/>
    <property type="molecule type" value="Genomic_DNA"/>
</dbReference>
<organism evidence="3 4">
    <name type="scientific">Littorina saxatilis</name>
    <dbReference type="NCBI Taxonomy" id="31220"/>
    <lineage>
        <taxon>Eukaryota</taxon>
        <taxon>Metazoa</taxon>
        <taxon>Spiralia</taxon>
        <taxon>Lophotrochozoa</taxon>
        <taxon>Mollusca</taxon>
        <taxon>Gastropoda</taxon>
        <taxon>Caenogastropoda</taxon>
        <taxon>Littorinimorpha</taxon>
        <taxon>Littorinoidea</taxon>
        <taxon>Littorinidae</taxon>
        <taxon>Littorina</taxon>
    </lineage>
</organism>
<evidence type="ECO:0000313" key="4">
    <source>
        <dbReference type="Proteomes" id="UP001374579"/>
    </source>
</evidence>
<proteinExistence type="predicted"/>
<dbReference type="CDD" id="cd12087">
    <property type="entry name" value="TM_EGFR-like"/>
    <property type="match status" value="1"/>
</dbReference>
<evidence type="ECO:0000313" key="3">
    <source>
        <dbReference type="EMBL" id="KAK7102416.1"/>
    </source>
</evidence>
<evidence type="ECO:0000256" key="1">
    <source>
        <dbReference type="SAM" id="MobiDB-lite"/>
    </source>
</evidence>
<dbReference type="Proteomes" id="UP001374579">
    <property type="component" value="Unassembled WGS sequence"/>
</dbReference>
<accession>A0AAN9BAI6</accession>
<protein>
    <recommendedName>
        <fullName evidence="5">Fucolectin-related molecule</fullName>
    </recommendedName>
</protein>
<feature type="region of interest" description="Disordered" evidence="1">
    <location>
        <begin position="224"/>
        <end position="243"/>
    </location>
</feature>
<comment type="caution">
    <text evidence="3">The sequence shown here is derived from an EMBL/GenBank/DDBJ whole genome shotgun (WGS) entry which is preliminary data.</text>
</comment>
<gene>
    <name evidence="3" type="ORF">V1264_020636</name>
</gene>
<feature type="transmembrane region" description="Helical" evidence="2">
    <location>
        <begin position="126"/>
        <end position="151"/>
    </location>
</feature>
<keyword evidence="2" id="KW-1133">Transmembrane helix</keyword>
<keyword evidence="2" id="KW-0472">Membrane</keyword>
<keyword evidence="2" id="KW-0812">Transmembrane</keyword>
<dbReference type="AlphaFoldDB" id="A0AAN9BAI6"/>
<evidence type="ECO:0008006" key="5">
    <source>
        <dbReference type="Google" id="ProtNLM"/>
    </source>
</evidence>
<sequence length="243" mass="25782">MAGLSVLVDGQLCYSFPNSSDTAALDKLPARIDLTCSPPLTGREVKLQKHGLDTDGQFHFINICEVQVWGCADGIFGSGCSQRCGQCLNSSVCRHDNGFCEQGCSVGYGGILCDTKYASSEDSQNLAGPIAGAVFGGLCVIALSILIVGIYRRRSQQRSLSTQTVAVQGAAIQSEGSDNLAVISHQMTSSAEAANNNVTGEENHYYDELQTPDDSDRAPYSSPVFVNGNENTNNPHIYANAST</sequence>